<dbReference type="CDD" id="cd00586">
    <property type="entry name" value="4HBT"/>
    <property type="match status" value="1"/>
</dbReference>
<dbReference type="Pfam" id="PF13279">
    <property type="entry name" value="4HBT_2"/>
    <property type="match status" value="1"/>
</dbReference>
<dbReference type="Proteomes" id="UP001320148">
    <property type="component" value="Chromosome"/>
</dbReference>
<dbReference type="InterPro" id="IPR029069">
    <property type="entry name" value="HotDog_dom_sf"/>
</dbReference>
<reference evidence="1 2" key="1">
    <citation type="submission" date="2021-02" db="EMBL/GenBank/DDBJ databases">
        <title>Complete genome of Desulfoluna sp. strain ASN36.</title>
        <authorList>
            <person name="Takahashi A."/>
            <person name="Kojima H."/>
            <person name="Fukui M."/>
        </authorList>
    </citation>
    <scope>NUCLEOTIDE SEQUENCE [LARGE SCALE GENOMIC DNA]</scope>
    <source>
        <strain evidence="1 2">ASN36</strain>
    </source>
</reference>
<gene>
    <name evidence="1" type="ORF">DSLASN_12500</name>
</gene>
<keyword evidence="2" id="KW-1185">Reference proteome</keyword>
<accession>A0ABN6EZ92</accession>
<proteinExistence type="predicted"/>
<name>A0ABN6EZ92_9BACT</name>
<evidence type="ECO:0000313" key="2">
    <source>
        <dbReference type="Proteomes" id="UP001320148"/>
    </source>
</evidence>
<dbReference type="Gene3D" id="3.10.129.10">
    <property type="entry name" value="Hotdog Thioesterase"/>
    <property type="match status" value="1"/>
</dbReference>
<protein>
    <recommendedName>
        <fullName evidence="3">Thioesterase</fullName>
    </recommendedName>
</protein>
<dbReference type="RefSeq" id="WP_236891889.1">
    <property type="nucleotide sequence ID" value="NZ_AP024488.1"/>
</dbReference>
<dbReference type="EMBL" id="AP024488">
    <property type="protein sequence ID" value="BCS95618.1"/>
    <property type="molecule type" value="Genomic_DNA"/>
</dbReference>
<sequence length="147" mass="15813">MPRIKLAIKKEYPFACDIQVRVGDLNYGAHVGNSEMVGILHDARVALLRAMGLNESDLGDGKTGIVMDDMVVNFRAEAFLGDTLAIGCGFAEVGEAGFRILYHVTRDGKTVAVAETGLVAFNYAARAIAFLPGVFKEKAGRYLVSSE</sequence>
<dbReference type="SUPFAM" id="SSF54637">
    <property type="entry name" value="Thioesterase/thiol ester dehydrase-isomerase"/>
    <property type="match status" value="1"/>
</dbReference>
<evidence type="ECO:0008006" key="3">
    <source>
        <dbReference type="Google" id="ProtNLM"/>
    </source>
</evidence>
<organism evidence="1 2">
    <name type="scientific">Desulfoluna limicola</name>
    <dbReference type="NCBI Taxonomy" id="2810562"/>
    <lineage>
        <taxon>Bacteria</taxon>
        <taxon>Pseudomonadati</taxon>
        <taxon>Thermodesulfobacteriota</taxon>
        <taxon>Desulfobacteria</taxon>
        <taxon>Desulfobacterales</taxon>
        <taxon>Desulfolunaceae</taxon>
        <taxon>Desulfoluna</taxon>
    </lineage>
</organism>
<evidence type="ECO:0000313" key="1">
    <source>
        <dbReference type="EMBL" id="BCS95618.1"/>
    </source>
</evidence>